<dbReference type="CDD" id="cd11040">
    <property type="entry name" value="CYP7_CYP8-like"/>
    <property type="match status" value="1"/>
</dbReference>
<evidence type="ECO:0000256" key="5">
    <source>
        <dbReference type="ARBA" id="ARBA00023004"/>
    </source>
</evidence>
<name>A0A1S9DKQ7_ASPOZ</name>
<keyword evidence="3 7" id="KW-0349">Heme</keyword>
<dbReference type="AlphaFoldDB" id="A0A1S9DKQ7"/>
<organism evidence="9 10">
    <name type="scientific">Aspergillus oryzae</name>
    <name type="common">Yellow koji mold</name>
    <dbReference type="NCBI Taxonomy" id="5062"/>
    <lineage>
        <taxon>Eukaryota</taxon>
        <taxon>Fungi</taxon>
        <taxon>Dikarya</taxon>
        <taxon>Ascomycota</taxon>
        <taxon>Pezizomycotina</taxon>
        <taxon>Eurotiomycetes</taxon>
        <taxon>Eurotiomycetidae</taxon>
        <taxon>Eurotiales</taxon>
        <taxon>Aspergillaceae</taxon>
        <taxon>Aspergillus</taxon>
        <taxon>Aspergillus subgen. Circumdati</taxon>
    </lineage>
</organism>
<dbReference type="Pfam" id="PF00067">
    <property type="entry name" value="p450"/>
    <property type="match status" value="1"/>
</dbReference>
<reference evidence="9 10" key="1">
    <citation type="submission" date="2016-10" db="EMBL/GenBank/DDBJ databases">
        <title>Genome sequencing of Aspergillus oryzae BCC7051.</title>
        <authorList>
            <person name="Thammarongtham C."/>
            <person name="Vorapreeda T."/>
            <person name="Nookaew I."/>
            <person name="Srisuk T."/>
            <person name="Land M."/>
            <person name="Jeennor S."/>
            <person name="Laoteng K."/>
        </authorList>
    </citation>
    <scope>NUCLEOTIDE SEQUENCE [LARGE SCALE GENOMIC DNA]</scope>
    <source>
        <strain evidence="9 10">BCC7051</strain>
    </source>
</reference>
<proteinExistence type="inferred from homology"/>
<evidence type="ECO:0000256" key="3">
    <source>
        <dbReference type="ARBA" id="ARBA00022617"/>
    </source>
</evidence>
<dbReference type="OrthoDB" id="1470350at2759"/>
<protein>
    <submittedName>
        <fullName evidence="9">Cytochrome P450</fullName>
    </submittedName>
</protein>
<comment type="similarity">
    <text evidence="2">Belongs to the cytochrome P450 family.</text>
</comment>
<dbReference type="Proteomes" id="UP000190312">
    <property type="component" value="Unassembled WGS sequence"/>
</dbReference>
<dbReference type="InterPro" id="IPR036396">
    <property type="entry name" value="Cyt_P450_sf"/>
</dbReference>
<keyword evidence="8" id="KW-0472">Membrane</keyword>
<gene>
    <name evidence="9" type="ORF">OAory_01054570</name>
</gene>
<dbReference type="InterPro" id="IPR002401">
    <property type="entry name" value="Cyt_P450_E_grp-I"/>
</dbReference>
<keyword evidence="5 7" id="KW-0408">Iron</keyword>
<dbReference type="InterPro" id="IPR001128">
    <property type="entry name" value="Cyt_P450"/>
</dbReference>
<dbReference type="GO" id="GO:0005506">
    <property type="term" value="F:iron ion binding"/>
    <property type="evidence" value="ECO:0007669"/>
    <property type="project" value="InterPro"/>
</dbReference>
<dbReference type="EMBL" id="MKZY01000004">
    <property type="protein sequence ID" value="OOO09649.1"/>
    <property type="molecule type" value="Genomic_DNA"/>
</dbReference>
<dbReference type="PANTHER" id="PTHR24304:SF2">
    <property type="entry name" value="24-HYDROXYCHOLESTEROL 7-ALPHA-HYDROXYLASE"/>
    <property type="match status" value="1"/>
</dbReference>
<comment type="cofactor">
    <cofactor evidence="1 7">
        <name>heme</name>
        <dbReference type="ChEBI" id="CHEBI:30413"/>
    </cofactor>
</comment>
<keyword evidence="8" id="KW-0812">Transmembrane</keyword>
<dbReference type="InterPro" id="IPR050529">
    <property type="entry name" value="CYP450_sterol_14alpha_dmase"/>
</dbReference>
<dbReference type="Gene3D" id="1.10.630.10">
    <property type="entry name" value="Cytochrome P450"/>
    <property type="match status" value="1"/>
</dbReference>
<sequence length="540" mass="61996">MLQDLIATLASGAQMYWATSGVWMRVVLTVSAIWIFWRIWRFTILPLFRPNEPVELPYWIPYFGKSVNQLLVPIQFADVHDNQDMRIIHLMRETNYYHIKRFGTLEPFSMIIAGDRYYVITSPEDTRPFFADVKAMTTDGFLDRALLAFGCAPERLHTLWQRNTPTKVNPKGKNLIHLTQDLFKHDLVPGPTLNVLLERYQGALDELLSWDRLVGAYPSLVSTQTEAISLYDICADFIANANQIVLFDRALLAIDPDMAVEMRTFTDELWKLVHRSRLVDTTEVTRILRQYSSAFKSYLQLPPEARPNETPVIRTLLETYAELGIHEDDRAAMLVMICWAGDANAYKAAYWVLAYILYDPQLREIIRQETAPAVGPDGKLDWPYLAKRCPRLSSIYHEVLRLTKRDVIVRQVVRDTALAGKRLRKDSIAVIPTCQLHDNPDTYGADAASFNPDRFLKQPGLAQTTFFPYGGGRHYCPGRYFVEMEIYGLVALMLNRYEMDLAWAAPFPRRDESLVTLGISRPVPGDDLHVTLNWKEGNKN</sequence>
<evidence type="ECO:0000256" key="4">
    <source>
        <dbReference type="ARBA" id="ARBA00022723"/>
    </source>
</evidence>
<dbReference type="GO" id="GO:0016705">
    <property type="term" value="F:oxidoreductase activity, acting on paired donors, with incorporation or reduction of molecular oxygen"/>
    <property type="evidence" value="ECO:0007669"/>
    <property type="project" value="InterPro"/>
</dbReference>
<dbReference type="PANTHER" id="PTHR24304">
    <property type="entry name" value="CYTOCHROME P450 FAMILY 7"/>
    <property type="match status" value="1"/>
</dbReference>
<accession>A0A1S9DKQ7</accession>
<feature type="binding site" description="axial binding residue" evidence="7">
    <location>
        <position position="476"/>
    </location>
    <ligand>
        <name>heme</name>
        <dbReference type="ChEBI" id="CHEBI:30413"/>
    </ligand>
    <ligandPart>
        <name>Fe</name>
        <dbReference type="ChEBI" id="CHEBI:18248"/>
    </ligandPart>
</feature>
<evidence type="ECO:0000256" key="1">
    <source>
        <dbReference type="ARBA" id="ARBA00001971"/>
    </source>
</evidence>
<comment type="caution">
    <text evidence="9">The sequence shown here is derived from an EMBL/GenBank/DDBJ whole genome shotgun (WGS) entry which is preliminary data.</text>
</comment>
<dbReference type="eggNOG" id="KOG0684">
    <property type="taxonomic scope" value="Eukaryota"/>
</dbReference>
<evidence type="ECO:0000256" key="6">
    <source>
        <dbReference type="ARBA" id="ARBA00023033"/>
    </source>
</evidence>
<keyword evidence="6" id="KW-0560">Oxidoreductase</keyword>
<evidence type="ECO:0000313" key="10">
    <source>
        <dbReference type="Proteomes" id="UP000190312"/>
    </source>
</evidence>
<keyword evidence="4 7" id="KW-0479">Metal-binding</keyword>
<evidence type="ECO:0000256" key="7">
    <source>
        <dbReference type="PIRSR" id="PIRSR602401-1"/>
    </source>
</evidence>
<dbReference type="SUPFAM" id="SSF48264">
    <property type="entry name" value="Cytochrome P450"/>
    <property type="match status" value="1"/>
</dbReference>
<dbReference type="PRINTS" id="PR00463">
    <property type="entry name" value="EP450I"/>
</dbReference>
<dbReference type="VEuPathDB" id="FungiDB:AO090003001429"/>
<dbReference type="GO" id="GO:0020037">
    <property type="term" value="F:heme binding"/>
    <property type="evidence" value="ECO:0007669"/>
    <property type="project" value="InterPro"/>
</dbReference>
<feature type="transmembrane region" description="Helical" evidence="8">
    <location>
        <begin position="22"/>
        <end position="40"/>
    </location>
</feature>
<evidence type="ECO:0000256" key="8">
    <source>
        <dbReference type="SAM" id="Phobius"/>
    </source>
</evidence>
<evidence type="ECO:0000256" key="2">
    <source>
        <dbReference type="ARBA" id="ARBA00010617"/>
    </source>
</evidence>
<keyword evidence="8" id="KW-1133">Transmembrane helix</keyword>
<keyword evidence="6" id="KW-0503">Monooxygenase</keyword>
<evidence type="ECO:0000313" key="9">
    <source>
        <dbReference type="EMBL" id="OOO09649.1"/>
    </source>
</evidence>
<dbReference type="GO" id="GO:0008395">
    <property type="term" value="F:steroid hydroxylase activity"/>
    <property type="evidence" value="ECO:0007669"/>
    <property type="project" value="TreeGrafter"/>
</dbReference>